<evidence type="ECO:0000313" key="3">
    <source>
        <dbReference type="EMBL" id="HIX48463.1"/>
    </source>
</evidence>
<accession>A0A9D1VXJ7</accession>
<evidence type="ECO:0000313" key="4">
    <source>
        <dbReference type="Proteomes" id="UP000824243"/>
    </source>
</evidence>
<protein>
    <submittedName>
        <fullName evidence="3">CpsD/CapB family tyrosine-protein kinase</fullName>
    </submittedName>
</protein>
<dbReference type="AlphaFoldDB" id="A0A9D1VXJ7"/>
<dbReference type="SUPFAM" id="SSF52540">
    <property type="entry name" value="P-loop containing nucleoside triphosphate hydrolases"/>
    <property type="match status" value="1"/>
</dbReference>
<sequence>MTERRVIMTDPKQNDYFYEEAIKTLRTNIQFTGTEVKSIVITSCYPNEGKSDVVFQLALEIGKMGKKVLVLDADIRKSSYISRFQVKQKTAGLSQYLSGQSGLQDIVYSTNFRDVDIIFAGPAAPNPSELLAQESFASLVHTMRGKYDYVLVDTPPVGSLTDAAVVARQCDGAILVVESDLVSRRVALKAKQQLEMSGCHILGAVLNKVDIKKNKYYSKYSYYYGEKK</sequence>
<dbReference type="EMBL" id="DXFA01000098">
    <property type="protein sequence ID" value="HIX48463.1"/>
    <property type="molecule type" value="Genomic_DNA"/>
</dbReference>
<dbReference type="Pfam" id="PF10609">
    <property type="entry name" value="ParA"/>
    <property type="match status" value="1"/>
</dbReference>
<dbReference type="CDD" id="cd05387">
    <property type="entry name" value="BY-kinase"/>
    <property type="match status" value="1"/>
</dbReference>
<gene>
    <name evidence="3" type="ORF">H9981_05570</name>
</gene>
<organism evidence="3 4">
    <name type="scientific">Candidatus Mediterraneibacter caccavium</name>
    <dbReference type="NCBI Taxonomy" id="2838661"/>
    <lineage>
        <taxon>Bacteria</taxon>
        <taxon>Bacillati</taxon>
        <taxon>Bacillota</taxon>
        <taxon>Clostridia</taxon>
        <taxon>Lachnospirales</taxon>
        <taxon>Lachnospiraceae</taxon>
        <taxon>Mediterraneibacter</taxon>
    </lineage>
</organism>
<reference evidence="3" key="1">
    <citation type="journal article" date="2021" name="PeerJ">
        <title>Extensive microbial diversity within the chicken gut microbiome revealed by metagenomics and culture.</title>
        <authorList>
            <person name="Gilroy R."/>
            <person name="Ravi A."/>
            <person name="Getino M."/>
            <person name="Pursley I."/>
            <person name="Horton D.L."/>
            <person name="Alikhan N.F."/>
            <person name="Baker D."/>
            <person name="Gharbi K."/>
            <person name="Hall N."/>
            <person name="Watson M."/>
            <person name="Adriaenssens E.M."/>
            <person name="Foster-Nyarko E."/>
            <person name="Jarju S."/>
            <person name="Secka A."/>
            <person name="Antonio M."/>
            <person name="Oren A."/>
            <person name="Chaudhuri R.R."/>
            <person name="La Ragione R."/>
            <person name="Hildebrand F."/>
            <person name="Pallen M.J."/>
        </authorList>
    </citation>
    <scope>NUCLEOTIDE SEQUENCE</scope>
    <source>
        <strain evidence="3">ChiSjej5B23-15282</strain>
    </source>
</reference>
<dbReference type="GO" id="GO:0005524">
    <property type="term" value="F:ATP binding"/>
    <property type="evidence" value="ECO:0007669"/>
    <property type="project" value="UniProtKB-KW"/>
</dbReference>
<keyword evidence="2" id="KW-0067">ATP-binding</keyword>
<reference evidence="3" key="2">
    <citation type="submission" date="2021-04" db="EMBL/GenBank/DDBJ databases">
        <authorList>
            <person name="Gilroy R."/>
        </authorList>
    </citation>
    <scope>NUCLEOTIDE SEQUENCE</scope>
    <source>
        <strain evidence="3">ChiSjej5B23-15282</strain>
    </source>
</reference>
<dbReference type="PANTHER" id="PTHR32309:SF13">
    <property type="entry name" value="FERRIC ENTEROBACTIN TRANSPORT PROTEIN FEPE"/>
    <property type="match status" value="1"/>
</dbReference>
<evidence type="ECO:0000256" key="2">
    <source>
        <dbReference type="ARBA" id="ARBA00022840"/>
    </source>
</evidence>
<dbReference type="InterPro" id="IPR033756">
    <property type="entry name" value="YlxH/NBP35"/>
</dbReference>
<dbReference type="PANTHER" id="PTHR32309">
    <property type="entry name" value="TYROSINE-PROTEIN KINASE"/>
    <property type="match status" value="1"/>
</dbReference>
<dbReference type="InterPro" id="IPR050445">
    <property type="entry name" value="Bact_polysacc_biosynth/exp"/>
</dbReference>
<dbReference type="NCBIfam" id="TIGR01007">
    <property type="entry name" value="eps_fam"/>
    <property type="match status" value="1"/>
</dbReference>
<keyword evidence="3" id="KW-0418">Kinase</keyword>
<dbReference type="Proteomes" id="UP000824243">
    <property type="component" value="Unassembled WGS sequence"/>
</dbReference>
<keyword evidence="1" id="KW-0547">Nucleotide-binding</keyword>
<dbReference type="GO" id="GO:0004713">
    <property type="term" value="F:protein tyrosine kinase activity"/>
    <property type="evidence" value="ECO:0007669"/>
    <property type="project" value="TreeGrafter"/>
</dbReference>
<dbReference type="GO" id="GO:0005886">
    <property type="term" value="C:plasma membrane"/>
    <property type="evidence" value="ECO:0007669"/>
    <property type="project" value="TreeGrafter"/>
</dbReference>
<dbReference type="InterPro" id="IPR027417">
    <property type="entry name" value="P-loop_NTPase"/>
</dbReference>
<name>A0A9D1VXJ7_9FIRM</name>
<proteinExistence type="predicted"/>
<evidence type="ECO:0000256" key="1">
    <source>
        <dbReference type="ARBA" id="ARBA00022741"/>
    </source>
</evidence>
<dbReference type="InterPro" id="IPR005702">
    <property type="entry name" value="Wzc-like_C"/>
</dbReference>
<comment type="caution">
    <text evidence="3">The sequence shown here is derived from an EMBL/GenBank/DDBJ whole genome shotgun (WGS) entry which is preliminary data.</text>
</comment>
<keyword evidence="3" id="KW-0808">Transferase</keyword>
<dbReference type="Gene3D" id="3.40.50.300">
    <property type="entry name" value="P-loop containing nucleotide triphosphate hydrolases"/>
    <property type="match status" value="1"/>
</dbReference>